<dbReference type="GO" id="GO:0005886">
    <property type="term" value="C:plasma membrane"/>
    <property type="evidence" value="ECO:0007669"/>
    <property type="project" value="TreeGrafter"/>
</dbReference>
<dbReference type="InterPro" id="IPR051310">
    <property type="entry name" value="MCP_chemotaxis"/>
</dbReference>
<proteinExistence type="inferred from homology"/>
<feature type="region of interest" description="Disordered" evidence="6">
    <location>
        <begin position="565"/>
        <end position="589"/>
    </location>
</feature>
<keyword evidence="5" id="KW-0175">Coiled coil</keyword>
<protein>
    <submittedName>
        <fullName evidence="9">Methyl-accepting chemotaxis protein</fullName>
    </submittedName>
</protein>
<dbReference type="InterPro" id="IPR004090">
    <property type="entry name" value="Chemotax_Me-accpt_rcpt"/>
</dbReference>
<dbReference type="EMBL" id="CP006704">
    <property type="protein sequence ID" value="AIJ47792.1"/>
    <property type="molecule type" value="Genomic_DNA"/>
</dbReference>
<dbReference type="RefSeq" id="WP_144244938.1">
    <property type="nucleotide sequence ID" value="NZ_CP006704.1"/>
</dbReference>
<comment type="subcellular location">
    <subcellularLocation>
        <location evidence="1">Membrane</location>
    </subcellularLocation>
</comment>
<dbReference type="CDD" id="cd11386">
    <property type="entry name" value="MCP_signal"/>
    <property type="match status" value="1"/>
</dbReference>
<keyword evidence="4" id="KW-0807">Transducer</keyword>
<dbReference type="Gene3D" id="1.10.287.950">
    <property type="entry name" value="Methyl-accepting chemotaxis protein"/>
    <property type="match status" value="1"/>
</dbReference>
<keyword evidence="7" id="KW-1133">Transmembrane helix</keyword>
<dbReference type="InterPro" id="IPR047347">
    <property type="entry name" value="YvaQ-like_sensor"/>
</dbReference>
<evidence type="ECO:0000256" key="5">
    <source>
        <dbReference type="SAM" id="Coils"/>
    </source>
</evidence>
<keyword evidence="7" id="KW-0812">Transmembrane</keyword>
<dbReference type="InterPro" id="IPR004089">
    <property type="entry name" value="MCPsignal_dom"/>
</dbReference>
<dbReference type="Proteomes" id="UP000028782">
    <property type="component" value="Chromosome"/>
</dbReference>
<dbReference type="GO" id="GO:0006935">
    <property type="term" value="P:chemotaxis"/>
    <property type="evidence" value="ECO:0007669"/>
    <property type="project" value="InterPro"/>
</dbReference>
<dbReference type="FunFam" id="1.10.287.950:FF:000001">
    <property type="entry name" value="Methyl-accepting chemotaxis sensory transducer"/>
    <property type="match status" value="1"/>
</dbReference>
<accession>A0A076PWN1</accession>
<dbReference type="InterPro" id="IPR024478">
    <property type="entry name" value="HlyB_4HB_MCP"/>
</dbReference>
<comment type="similarity">
    <text evidence="3">Belongs to the methyl-accepting chemotaxis (MCP) protein family.</text>
</comment>
<dbReference type="HOGENOM" id="CLU_000445_107_16_4"/>
<dbReference type="AlphaFoldDB" id="A0A076PWN1"/>
<dbReference type="CDD" id="cd19411">
    <property type="entry name" value="MCP2201-like_sensor"/>
    <property type="match status" value="1"/>
</dbReference>
<feature type="transmembrane region" description="Helical" evidence="7">
    <location>
        <begin position="186"/>
        <end position="211"/>
    </location>
</feature>
<dbReference type="KEGG" id="ctes:O987_18420"/>
<organism evidence="9 10">
    <name type="scientific">Comamonas testosteroni TK102</name>
    <dbReference type="NCBI Taxonomy" id="1392005"/>
    <lineage>
        <taxon>Bacteria</taxon>
        <taxon>Pseudomonadati</taxon>
        <taxon>Pseudomonadota</taxon>
        <taxon>Betaproteobacteria</taxon>
        <taxon>Burkholderiales</taxon>
        <taxon>Comamonadaceae</taxon>
        <taxon>Comamonas</taxon>
    </lineage>
</organism>
<dbReference type="PANTHER" id="PTHR43531">
    <property type="entry name" value="PROTEIN ICFG"/>
    <property type="match status" value="1"/>
</dbReference>
<dbReference type="PROSITE" id="PS50111">
    <property type="entry name" value="CHEMOTAXIS_TRANSDUC_2"/>
    <property type="match status" value="1"/>
</dbReference>
<evidence type="ECO:0000256" key="2">
    <source>
        <dbReference type="ARBA" id="ARBA00022481"/>
    </source>
</evidence>
<name>A0A076PWN1_COMTE</name>
<evidence type="ECO:0000256" key="7">
    <source>
        <dbReference type="SAM" id="Phobius"/>
    </source>
</evidence>
<evidence type="ECO:0000313" key="10">
    <source>
        <dbReference type="Proteomes" id="UP000028782"/>
    </source>
</evidence>
<dbReference type="PRINTS" id="PR00260">
    <property type="entry name" value="CHEMTRNSDUCR"/>
</dbReference>
<gene>
    <name evidence="9" type="ORF">O987_18420</name>
</gene>
<keyword evidence="7" id="KW-0472">Membrane</keyword>
<dbReference type="PANTHER" id="PTHR43531:SF14">
    <property type="entry name" value="METHYL-ACCEPTING CHEMOTAXIS PROTEIN I-RELATED"/>
    <property type="match status" value="1"/>
</dbReference>
<evidence type="ECO:0000256" key="1">
    <source>
        <dbReference type="ARBA" id="ARBA00004370"/>
    </source>
</evidence>
<evidence type="ECO:0000256" key="4">
    <source>
        <dbReference type="PROSITE-ProRule" id="PRU00284"/>
    </source>
</evidence>
<feature type="domain" description="Methyl-accepting transducer" evidence="8">
    <location>
        <begin position="273"/>
        <end position="502"/>
    </location>
</feature>
<dbReference type="SMART" id="SM00283">
    <property type="entry name" value="MA"/>
    <property type="match status" value="1"/>
</dbReference>
<evidence type="ECO:0000259" key="8">
    <source>
        <dbReference type="PROSITE" id="PS50111"/>
    </source>
</evidence>
<feature type="transmembrane region" description="Helical" evidence="7">
    <location>
        <begin position="12"/>
        <end position="31"/>
    </location>
</feature>
<dbReference type="Pfam" id="PF00015">
    <property type="entry name" value="MCPsignal"/>
    <property type="match status" value="1"/>
</dbReference>
<evidence type="ECO:0000256" key="6">
    <source>
        <dbReference type="SAM" id="MobiDB-lite"/>
    </source>
</evidence>
<evidence type="ECO:0000313" key="9">
    <source>
        <dbReference type="EMBL" id="AIJ47792.1"/>
    </source>
</evidence>
<dbReference type="Pfam" id="PF12729">
    <property type="entry name" value="4HB_MCP_1"/>
    <property type="match status" value="1"/>
</dbReference>
<sequence>MGFLKDMKLSSMLAFGFATVILIGFLVAAYARLELVQVGEEVQVLSQERVANMLLLQELRDDIGLIERQVRNLALLTDPAQVAEEHARYTSVRKHAAGVIERLRTNLKSAELRVHMQKVEQLRPAYIAALDKSAQMGLDNDQEGARDLILGEQRQLQRQYLEALDEMIAYQRRMTSATAESSAKDVMAASAALLILSLLSAVLGVTVAWAITRRVRGQLGGEPAYAVQIAQQVAQGNLAVNVERRMGDETSVLAAMDQMRGRLAQIVGEVRASSESIATGANQIATGNTDLSQRTEEQASNLEETAASMEEMNSTVRQNADTVRTAAQLANAASSTAGRGGEVVRQVVRTMEDITASSRRISDIIGVIDSIAFQTNILALNAAVEAARAGEQGRGFAVVASEVRTLAHRSAQAAREIKDLIGESVSKVDAGAHQVDQAGATMQEVVEQARRVAELLDEVGAATQEQVQGISQVNVAVNQLDQVTQQNAALVEESSAAADSLSSQAARLVELVRVFRLGGAVVDTAAPVRPSASVTVTQRQAKAPAASARTSAMPRAVTKATMLAPAAAPARAPKEPVALSGSLDDWERF</sequence>
<reference evidence="9 10" key="1">
    <citation type="journal article" date="2014" name="Genome Announc.">
        <title>Complete Genome Sequence of Polychlorinated Biphenyl Degrader Comamonas testosteroni TK102 (NBRC 109938).</title>
        <authorList>
            <person name="Fukuda K."/>
            <person name="Hosoyama A."/>
            <person name="Tsuchikane K."/>
            <person name="Ohji S."/>
            <person name="Yamazoe A."/>
            <person name="Fujita N."/>
            <person name="Shintani M."/>
            <person name="Kimbara K."/>
        </authorList>
    </citation>
    <scope>NUCLEOTIDE SEQUENCE [LARGE SCALE GENOMIC DNA]</scope>
    <source>
        <strain evidence="9">TK102</strain>
    </source>
</reference>
<dbReference type="SUPFAM" id="SSF58104">
    <property type="entry name" value="Methyl-accepting chemotaxis protein (MCP) signaling domain"/>
    <property type="match status" value="1"/>
</dbReference>
<feature type="compositionally biased region" description="Low complexity" evidence="6">
    <location>
        <begin position="565"/>
        <end position="578"/>
    </location>
</feature>
<evidence type="ECO:0000256" key="3">
    <source>
        <dbReference type="ARBA" id="ARBA00029447"/>
    </source>
</evidence>
<keyword evidence="2" id="KW-0488">Methylation</keyword>
<dbReference type="GO" id="GO:0007165">
    <property type="term" value="P:signal transduction"/>
    <property type="evidence" value="ECO:0007669"/>
    <property type="project" value="UniProtKB-KW"/>
</dbReference>
<dbReference type="GO" id="GO:0004888">
    <property type="term" value="F:transmembrane signaling receptor activity"/>
    <property type="evidence" value="ECO:0007669"/>
    <property type="project" value="InterPro"/>
</dbReference>
<feature type="coiled-coil region" evidence="5">
    <location>
        <begin position="292"/>
        <end position="319"/>
    </location>
</feature>